<dbReference type="Gramene" id="ESQ55525">
    <property type="protein sequence ID" value="ESQ55525"/>
    <property type="gene ID" value="EUTSA_v10027005mg"/>
</dbReference>
<keyword evidence="3" id="KW-1185">Reference proteome</keyword>
<proteinExistence type="predicted"/>
<dbReference type="InterPro" id="IPR025422">
    <property type="entry name" value="TGA_domain"/>
</dbReference>
<dbReference type="GO" id="GO:0006351">
    <property type="term" value="P:DNA-templated transcription"/>
    <property type="evidence" value="ECO:0007669"/>
    <property type="project" value="InterPro"/>
</dbReference>
<dbReference type="PROSITE" id="PS51806">
    <property type="entry name" value="DOG1"/>
    <property type="match status" value="1"/>
</dbReference>
<dbReference type="PANTHER" id="PTHR46354">
    <property type="entry name" value="DOG1 DOMAIN-CONTAINING PROTEIN"/>
    <property type="match status" value="1"/>
</dbReference>
<dbReference type="PANTHER" id="PTHR46354:SF7">
    <property type="entry name" value="PROTEIN DOG1-LIKE 1"/>
    <property type="match status" value="1"/>
</dbReference>
<dbReference type="OMA" id="SMHEWGR"/>
<dbReference type="AlphaFoldDB" id="V4LXZ5"/>
<dbReference type="Pfam" id="PF14144">
    <property type="entry name" value="DOG1"/>
    <property type="match status" value="1"/>
</dbReference>
<accession>V4LXZ5</accession>
<evidence type="ECO:0000313" key="3">
    <source>
        <dbReference type="Proteomes" id="UP000030689"/>
    </source>
</evidence>
<protein>
    <recommendedName>
        <fullName evidence="1">DOG1 domain-containing protein</fullName>
    </recommendedName>
</protein>
<gene>
    <name evidence="2" type="ORF">EUTSA_v10027005mg</name>
</gene>
<dbReference type="EMBL" id="KI517384">
    <property type="protein sequence ID" value="ESQ55525.1"/>
    <property type="molecule type" value="Genomic_DNA"/>
</dbReference>
<dbReference type="InterPro" id="IPR051886">
    <property type="entry name" value="Seed_Dev/Stress_Resp_Reg"/>
</dbReference>
<feature type="domain" description="DOG1" evidence="1">
    <location>
        <begin position="11"/>
        <end position="266"/>
    </location>
</feature>
<dbReference type="STRING" id="72664.V4LXZ5"/>
<reference evidence="2 3" key="1">
    <citation type="journal article" date="2013" name="Front. Plant Sci.">
        <title>The Reference Genome of the Halophytic Plant Eutrema salsugineum.</title>
        <authorList>
            <person name="Yang R."/>
            <person name="Jarvis D.E."/>
            <person name="Chen H."/>
            <person name="Beilstein M.A."/>
            <person name="Grimwood J."/>
            <person name="Jenkins J."/>
            <person name="Shu S."/>
            <person name="Prochnik S."/>
            <person name="Xin M."/>
            <person name="Ma C."/>
            <person name="Schmutz J."/>
            <person name="Wing R.A."/>
            <person name="Mitchell-Olds T."/>
            <person name="Schumaker K.S."/>
            <person name="Wang X."/>
        </authorList>
    </citation>
    <scope>NUCLEOTIDE SEQUENCE [LARGE SCALE GENOMIC DNA]</scope>
</reference>
<name>V4LXZ5_EUTSA</name>
<dbReference type="GO" id="GO:0043565">
    <property type="term" value="F:sequence-specific DNA binding"/>
    <property type="evidence" value="ECO:0007669"/>
    <property type="project" value="InterPro"/>
</dbReference>
<evidence type="ECO:0000313" key="2">
    <source>
        <dbReference type="EMBL" id="ESQ55525.1"/>
    </source>
</evidence>
<dbReference type="OrthoDB" id="1897224at2759"/>
<dbReference type="KEGG" id="eus:EUTSA_v10027005mg"/>
<dbReference type="eggNOG" id="ENOG502QW7X">
    <property type="taxonomic scope" value="Eukaryota"/>
</dbReference>
<sequence length="283" mass="31602">MENNPSSSNIEKLQRDCYNEWMRLQSKGMTELKQALSNGEKDEEEIREMIRTVIGEFKDYAVKRSEHCRRYSSNSFAPKWNTCLENALLWMGGCRPSSFIRLVYALCGSQTELRYANFLNGNTDDLSMAQGETRGGIDGRGGGEPMSELTAEQLFKINELHLKTVDQENKLTKQSASLQEDTADVPLAVTAFYKEVIGECDVDVERALDKHEEVMGGLLAEADKLRLSTLTKIVDILTPVQAADFLLAGKKLHLSMHEWGRLRERRRLEACGGGSSGGEAAGE</sequence>
<organism evidence="2 3">
    <name type="scientific">Eutrema salsugineum</name>
    <name type="common">Saltwater cress</name>
    <name type="synonym">Sisymbrium salsugineum</name>
    <dbReference type="NCBI Taxonomy" id="72664"/>
    <lineage>
        <taxon>Eukaryota</taxon>
        <taxon>Viridiplantae</taxon>
        <taxon>Streptophyta</taxon>
        <taxon>Embryophyta</taxon>
        <taxon>Tracheophyta</taxon>
        <taxon>Spermatophyta</taxon>
        <taxon>Magnoliopsida</taxon>
        <taxon>eudicotyledons</taxon>
        <taxon>Gunneridae</taxon>
        <taxon>Pentapetalae</taxon>
        <taxon>rosids</taxon>
        <taxon>malvids</taxon>
        <taxon>Brassicales</taxon>
        <taxon>Brassicaceae</taxon>
        <taxon>Eutremeae</taxon>
        <taxon>Eutrema</taxon>
    </lineage>
</organism>
<evidence type="ECO:0000259" key="1">
    <source>
        <dbReference type="PROSITE" id="PS51806"/>
    </source>
</evidence>
<dbReference type="Proteomes" id="UP000030689">
    <property type="component" value="Unassembled WGS sequence"/>
</dbReference>